<keyword evidence="1" id="KW-0175">Coiled coil</keyword>
<keyword evidence="5" id="KW-1185">Reference proteome</keyword>
<proteinExistence type="predicted"/>
<organism evidence="4 5">
    <name type="scientific">Mytilus galloprovincialis</name>
    <name type="common">Mediterranean mussel</name>
    <dbReference type="NCBI Taxonomy" id="29158"/>
    <lineage>
        <taxon>Eukaryota</taxon>
        <taxon>Metazoa</taxon>
        <taxon>Spiralia</taxon>
        <taxon>Lophotrochozoa</taxon>
        <taxon>Mollusca</taxon>
        <taxon>Bivalvia</taxon>
        <taxon>Autobranchia</taxon>
        <taxon>Pteriomorphia</taxon>
        <taxon>Mytilida</taxon>
        <taxon>Mytiloidea</taxon>
        <taxon>Mytilidae</taxon>
        <taxon>Mytilinae</taxon>
        <taxon>Mytilus</taxon>
    </lineage>
</organism>
<protein>
    <recommendedName>
        <fullName evidence="3">RIMB1/RIM3A-C-like N-terminal domain-containing protein</fullName>
    </recommendedName>
</protein>
<dbReference type="OrthoDB" id="4158657at2759"/>
<dbReference type="Gene3D" id="1.20.5.170">
    <property type="match status" value="1"/>
</dbReference>
<dbReference type="AlphaFoldDB" id="A0A8B6DJX2"/>
<dbReference type="EMBL" id="UYJE01003497">
    <property type="protein sequence ID" value="VDI19753.1"/>
    <property type="molecule type" value="Genomic_DNA"/>
</dbReference>
<evidence type="ECO:0000259" key="3">
    <source>
        <dbReference type="Pfam" id="PF25566"/>
    </source>
</evidence>
<feature type="coiled-coil region" evidence="1">
    <location>
        <begin position="64"/>
        <end position="200"/>
    </location>
</feature>
<feature type="region of interest" description="Disordered" evidence="2">
    <location>
        <begin position="1"/>
        <end position="36"/>
    </location>
</feature>
<dbReference type="PANTHER" id="PTHR14234">
    <property type="entry name" value="RIM BINDING PROTEIN-RELATED"/>
    <property type="match status" value="1"/>
</dbReference>
<accession>A0A8B6DJX2</accession>
<dbReference type="InterPro" id="IPR057950">
    <property type="entry name" value="RIMB1/RIM3A-C-like_N"/>
</dbReference>
<feature type="domain" description="RIMB1/RIM3A-C-like N-terminal" evidence="3">
    <location>
        <begin position="66"/>
        <end position="193"/>
    </location>
</feature>
<reference evidence="4" key="1">
    <citation type="submission" date="2018-11" db="EMBL/GenBank/DDBJ databases">
        <authorList>
            <person name="Alioto T."/>
            <person name="Alioto T."/>
        </authorList>
    </citation>
    <scope>NUCLEOTIDE SEQUENCE</scope>
</reference>
<dbReference type="PANTHER" id="PTHR14234:SF19">
    <property type="entry name" value="RIM-BINDING PROTEIN, ISOFORM F"/>
    <property type="match status" value="1"/>
</dbReference>
<evidence type="ECO:0000313" key="5">
    <source>
        <dbReference type="Proteomes" id="UP000596742"/>
    </source>
</evidence>
<evidence type="ECO:0000256" key="2">
    <source>
        <dbReference type="SAM" id="MobiDB-lite"/>
    </source>
</evidence>
<feature type="coiled-coil region" evidence="1">
    <location>
        <begin position="239"/>
        <end position="297"/>
    </location>
</feature>
<name>A0A8B6DJX2_MYTGA</name>
<dbReference type="Proteomes" id="UP000596742">
    <property type="component" value="Unassembled WGS sequence"/>
</dbReference>
<dbReference type="GO" id="GO:0007274">
    <property type="term" value="P:neuromuscular synaptic transmission"/>
    <property type="evidence" value="ECO:0007669"/>
    <property type="project" value="TreeGrafter"/>
</dbReference>
<comment type="caution">
    <text evidence="4">The sequence shown here is derived from an EMBL/GenBank/DDBJ whole genome shotgun (WGS) entry which is preliminary data.</text>
</comment>
<gene>
    <name evidence="4" type="ORF">MGAL_10B092225B</name>
</gene>
<evidence type="ECO:0000256" key="1">
    <source>
        <dbReference type="SAM" id="Coils"/>
    </source>
</evidence>
<evidence type="ECO:0000313" key="4">
    <source>
        <dbReference type="EMBL" id="VDI19753.1"/>
    </source>
</evidence>
<dbReference type="Pfam" id="PF25566">
    <property type="entry name" value="RIMB1_N"/>
    <property type="match status" value="1"/>
</dbReference>
<dbReference type="InterPro" id="IPR040325">
    <property type="entry name" value="RIMBP1/2/3"/>
</dbReference>
<sequence length="312" mass="36981">MEVMLERKSSQRQSNREKKHRDLQREVSGGFQDYGDIQNDYLDERVPTYVSSSYQNRKLSEDKDRHLQKRVSELQTQVQRLERKISLLNNENESIKKRQDEKKPLEEKIKTLKKRNAELAAIARRLEEKAKHLQQENIKKVKEDGHGHPETDHLKKMFARQRAKDLSEHAKAMLAKDREIEELRKKCQELADQLSNAEFLGPENVQMYEEKEELISIIKQAAKERLTMEKQIAKIKPNVQADTKRLKELESVNEALQNEVVKLSKAKEETERLEIEFTQKKIECERLNKEIERERGRSRHLVSDHHFVVLRC</sequence>
<dbReference type="GO" id="GO:0045202">
    <property type="term" value="C:synapse"/>
    <property type="evidence" value="ECO:0007669"/>
    <property type="project" value="GOC"/>
</dbReference>